<sequence length="42" mass="4453">MARSKWSPDQLLASFRVAAAELQATGSETGFEMCLPASPPIS</sequence>
<dbReference type="Proteomes" id="UP000018291">
    <property type="component" value="Unassembled WGS sequence"/>
</dbReference>
<gene>
    <name evidence="1" type="ORF">BN381_100004</name>
</gene>
<dbReference type="STRING" id="1229780.BN381_100004"/>
<comment type="caution">
    <text evidence="1">The sequence shown here is derived from an EMBL/GenBank/DDBJ whole genome shotgun (WGS) entry which is preliminary data.</text>
</comment>
<dbReference type="AlphaFoldDB" id="R4Z0G2"/>
<name>R4Z0G2_9ACTN</name>
<organism evidence="1 2">
    <name type="scientific">Candidatus Neomicrothrix parvicella RN1</name>
    <dbReference type="NCBI Taxonomy" id="1229780"/>
    <lineage>
        <taxon>Bacteria</taxon>
        <taxon>Bacillati</taxon>
        <taxon>Actinomycetota</taxon>
        <taxon>Acidimicrobiia</taxon>
        <taxon>Acidimicrobiales</taxon>
        <taxon>Microthrixaceae</taxon>
        <taxon>Candidatus Neomicrothrix</taxon>
    </lineage>
</organism>
<protein>
    <submittedName>
        <fullName evidence="1">Uncharacterized protein</fullName>
    </submittedName>
</protein>
<dbReference type="HOGENOM" id="CLU_3248814_0_0_11"/>
<dbReference type="EMBL" id="CANL01000002">
    <property type="protein sequence ID" value="CCM62117.1"/>
    <property type="molecule type" value="Genomic_DNA"/>
</dbReference>
<evidence type="ECO:0000313" key="1">
    <source>
        <dbReference type="EMBL" id="CCM62117.1"/>
    </source>
</evidence>
<evidence type="ECO:0000313" key="2">
    <source>
        <dbReference type="Proteomes" id="UP000018291"/>
    </source>
</evidence>
<accession>R4Z0G2</accession>
<keyword evidence="2" id="KW-1185">Reference proteome</keyword>
<proteinExistence type="predicted"/>
<reference evidence="1 2" key="1">
    <citation type="journal article" date="2013" name="ISME J.">
        <title>Metabolic model for the filamentous 'Candidatus Microthrix parvicella' based on genomic and metagenomic analyses.</title>
        <authorList>
            <person name="Jon McIlroy S."/>
            <person name="Kristiansen R."/>
            <person name="Albertsen M."/>
            <person name="Michael Karst S."/>
            <person name="Rossetti S."/>
            <person name="Lund Nielsen J."/>
            <person name="Tandoi V."/>
            <person name="James Seviour R."/>
            <person name="Nielsen P.H."/>
        </authorList>
    </citation>
    <scope>NUCLEOTIDE SEQUENCE [LARGE SCALE GENOMIC DNA]</scope>
    <source>
        <strain evidence="1 2">RN1</strain>
    </source>
</reference>